<dbReference type="AlphaFoldDB" id="A0A0G1YDM6"/>
<comment type="caution">
    <text evidence="1">The sequence shown here is derived from an EMBL/GenBank/DDBJ whole genome shotgun (WGS) entry which is preliminary data.</text>
</comment>
<evidence type="ECO:0000313" key="2">
    <source>
        <dbReference type="Proteomes" id="UP000034588"/>
    </source>
</evidence>
<organism evidence="1 2">
    <name type="scientific">Candidatus Gottesmanbacteria bacterium GW2011_GWB1_49_7</name>
    <dbReference type="NCBI Taxonomy" id="1618448"/>
    <lineage>
        <taxon>Bacteria</taxon>
        <taxon>Candidatus Gottesmaniibacteriota</taxon>
    </lineage>
</organism>
<sequence length="132" mass="15749">MNEKLNTYLECAKSVGADISDLCEAPVLHFNTVQWREFIKETEQFITNDEPIYLFTTKYQDIITVSLYTVESLHRINLFIYSQTREIYYLPEGPITRETVVNLMSLEWREEWLAFKQWKSQVQDPEMPKDTL</sequence>
<reference evidence="1 2" key="1">
    <citation type="journal article" date="2015" name="Nature">
        <title>rRNA introns, odd ribosomes, and small enigmatic genomes across a large radiation of phyla.</title>
        <authorList>
            <person name="Brown C.T."/>
            <person name="Hug L.A."/>
            <person name="Thomas B.C."/>
            <person name="Sharon I."/>
            <person name="Castelle C.J."/>
            <person name="Singh A."/>
            <person name="Wilkins M.J."/>
            <person name="Williams K.H."/>
            <person name="Banfield J.F."/>
        </authorList>
    </citation>
    <scope>NUCLEOTIDE SEQUENCE [LARGE SCALE GENOMIC DNA]</scope>
</reference>
<accession>A0A0G1YDM6</accession>
<name>A0A0G1YDM6_9BACT</name>
<protein>
    <submittedName>
        <fullName evidence="1">Uncharacterized protein</fullName>
    </submittedName>
</protein>
<gene>
    <name evidence="1" type="ORF">UY48_C0005G0028</name>
</gene>
<proteinExistence type="predicted"/>
<evidence type="ECO:0000313" key="1">
    <source>
        <dbReference type="EMBL" id="KKW13072.1"/>
    </source>
</evidence>
<dbReference type="EMBL" id="LCQD01000005">
    <property type="protein sequence ID" value="KKW13072.1"/>
    <property type="molecule type" value="Genomic_DNA"/>
</dbReference>
<dbReference type="Proteomes" id="UP000034588">
    <property type="component" value="Unassembled WGS sequence"/>
</dbReference>